<feature type="domain" description="Helicase ATP-binding" evidence="5">
    <location>
        <begin position="17"/>
        <end position="188"/>
    </location>
</feature>
<dbReference type="InterPro" id="IPR048333">
    <property type="entry name" value="HA2_WH"/>
</dbReference>
<evidence type="ECO:0000259" key="5">
    <source>
        <dbReference type="PROSITE" id="PS51192"/>
    </source>
</evidence>
<gene>
    <name evidence="7" type="primary">hrpB</name>
    <name evidence="7" type="ORF">LZC95_14645</name>
</gene>
<dbReference type="Pfam" id="PF04408">
    <property type="entry name" value="WHD_HA2"/>
    <property type="match status" value="1"/>
</dbReference>
<dbReference type="Pfam" id="PF00270">
    <property type="entry name" value="DEAD"/>
    <property type="match status" value="1"/>
</dbReference>
<keyword evidence="2" id="KW-0378">Hydrolase</keyword>
<dbReference type="SMART" id="SM00487">
    <property type="entry name" value="DEXDc"/>
    <property type="match status" value="1"/>
</dbReference>
<evidence type="ECO:0000313" key="7">
    <source>
        <dbReference type="EMBL" id="WXA98067.1"/>
    </source>
</evidence>
<dbReference type="InterPro" id="IPR049614">
    <property type="entry name" value="HrpB_DEXH"/>
</dbReference>
<dbReference type="SMART" id="SM00490">
    <property type="entry name" value="HELICc"/>
    <property type="match status" value="1"/>
</dbReference>
<organism evidence="7 8">
    <name type="scientific">Pendulispora brunnea</name>
    <dbReference type="NCBI Taxonomy" id="2905690"/>
    <lineage>
        <taxon>Bacteria</taxon>
        <taxon>Pseudomonadati</taxon>
        <taxon>Myxococcota</taxon>
        <taxon>Myxococcia</taxon>
        <taxon>Myxococcales</taxon>
        <taxon>Sorangiineae</taxon>
        <taxon>Pendulisporaceae</taxon>
        <taxon>Pendulispora</taxon>
    </lineage>
</organism>
<dbReference type="Proteomes" id="UP001379533">
    <property type="component" value="Chromosome"/>
</dbReference>
<dbReference type="PANTHER" id="PTHR43519:SF1">
    <property type="entry name" value="ATP-DEPENDENT RNA HELICASE HRPB"/>
    <property type="match status" value="1"/>
</dbReference>
<name>A0ABZ2KHA9_9BACT</name>
<proteinExistence type="predicted"/>
<evidence type="ECO:0000256" key="2">
    <source>
        <dbReference type="ARBA" id="ARBA00022801"/>
    </source>
</evidence>
<dbReference type="InterPro" id="IPR014001">
    <property type="entry name" value="Helicase_ATP-bd"/>
</dbReference>
<keyword evidence="3 7" id="KW-0347">Helicase</keyword>
<keyword evidence="1" id="KW-0547">Nucleotide-binding</keyword>
<accession>A0ABZ2KHA9</accession>
<dbReference type="InterPro" id="IPR013689">
    <property type="entry name" value="RNA_helicase_ATP-dep_HrpB_C"/>
</dbReference>
<reference evidence="7 8" key="1">
    <citation type="submission" date="2021-12" db="EMBL/GenBank/DDBJ databases">
        <title>Discovery of the Pendulisporaceae a myxobacterial family with distinct sporulation behavior and unique specialized metabolism.</title>
        <authorList>
            <person name="Garcia R."/>
            <person name="Popoff A."/>
            <person name="Bader C.D."/>
            <person name="Loehr J."/>
            <person name="Walesch S."/>
            <person name="Walt C."/>
            <person name="Boldt J."/>
            <person name="Bunk B."/>
            <person name="Haeckl F.J.F.P.J."/>
            <person name="Gunesch A.P."/>
            <person name="Birkelbach J."/>
            <person name="Nuebel U."/>
            <person name="Pietschmann T."/>
            <person name="Bach T."/>
            <person name="Mueller R."/>
        </authorList>
    </citation>
    <scope>NUCLEOTIDE SEQUENCE [LARGE SCALE GENOMIC DNA]</scope>
    <source>
        <strain evidence="7 8">MSr12523</strain>
    </source>
</reference>
<dbReference type="GO" id="GO:0004386">
    <property type="term" value="F:helicase activity"/>
    <property type="evidence" value="ECO:0007669"/>
    <property type="project" value="UniProtKB-KW"/>
</dbReference>
<evidence type="ECO:0000313" key="8">
    <source>
        <dbReference type="Proteomes" id="UP001379533"/>
    </source>
</evidence>
<dbReference type="SMART" id="SM00847">
    <property type="entry name" value="HA2"/>
    <property type="match status" value="1"/>
</dbReference>
<dbReference type="PIRSF" id="PIRSF005496">
    <property type="entry name" value="ATP_hel_hrpB"/>
    <property type="match status" value="1"/>
</dbReference>
<dbReference type="EMBL" id="CP089982">
    <property type="protein sequence ID" value="WXA98067.1"/>
    <property type="molecule type" value="Genomic_DNA"/>
</dbReference>
<protein>
    <submittedName>
        <fullName evidence="7">ATP-dependent helicase HrpB</fullName>
    </submittedName>
</protein>
<dbReference type="InterPro" id="IPR027417">
    <property type="entry name" value="P-loop_NTPase"/>
</dbReference>
<sequence length="850" mass="93537">MHSLPTLPIDPLLPEIVRTLDEESSLVLEAPPGAGKTTRVPRALLEHPSPRSPTSLASGGEIIVLEPRRLAARLAARRVAEELGETAGETVGYQVRFEDVTGPKTRLRFVTEAILTRRFVRDPELAGVGAVVLDEFHERHLHGDVALAYLRHLQRTSRPDLRLVLMSATLDAEPAARFLGCKSLRSEGKRFDVRIEHATGADDRPLELQVASAIRALPMDGDALVFLPGAREIRRAQEALEKLAAERGLLVLPLHGDLSPAEQDRAIRPADRPKVILATNVAESSVTIDGVVAVIDSGLARVMGHDPWSGLPRLRIEKVSRASATQRAGRAGRTRPGVCVRLYTKIDFERRPEHQPPEIARLDLAELLLELRARKVDRDLTWLDAPPPAALASAEELLTRLGAFDAKGDVTPIGHRMLRFPLHPRTARLLVEAEERGVFDDATVLAALLGERDVRTAGRARFDRGFGRDPAHDVATEDSDLLQMRDLFREAQETRFAPNIVRAIGLDPGATFAVDRAHKQLRRIGRPKKSEPGGASLATPDFQRRTDTDLLKCVLAGYPDRVARRVRGRTLAMSGGGRAELSEASVVRDAPWLVAVDADDKSVRIASAIEPDWLIEFFADRIVESTRTTFVRASERVESVSSMSYEGLVLDESPANRPDDTKAAELLAEAVLADGMASLARFAPEGALDAWVARARFAQTVDASIPRVDDAFLRQVLLAQCAGRRSFAELRATSFVDAIQTHLGPGPTARIFALAPERITLAAGRSVKIHYEPEKPPHIASRLQDFFGMNETPRVGGGKVPLVVHLLAPNQRAVQVTSDLKGFWERHYPSIRKELSRKYPKHAWPERPES</sequence>
<evidence type="ECO:0000259" key="6">
    <source>
        <dbReference type="PROSITE" id="PS51194"/>
    </source>
</evidence>
<evidence type="ECO:0000256" key="1">
    <source>
        <dbReference type="ARBA" id="ARBA00022741"/>
    </source>
</evidence>
<dbReference type="InterPro" id="IPR001650">
    <property type="entry name" value="Helicase_C-like"/>
</dbReference>
<evidence type="ECO:0000256" key="4">
    <source>
        <dbReference type="ARBA" id="ARBA00022840"/>
    </source>
</evidence>
<feature type="domain" description="Helicase C-terminal" evidence="6">
    <location>
        <begin position="209"/>
        <end position="375"/>
    </location>
</feature>
<keyword evidence="4" id="KW-0067">ATP-binding</keyword>
<dbReference type="InterPro" id="IPR010225">
    <property type="entry name" value="HrpB"/>
</dbReference>
<dbReference type="NCBIfam" id="TIGR01970">
    <property type="entry name" value="DEAH_box_HrpB"/>
    <property type="match status" value="1"/>
</dbReference>
<dbReference type="PANTHER" id="PTHR43519">
    <property type="entry name" value="ATP-DEPENDENT RNA HELICASE HRPB"/>
    <property type="match status" value="1"/>
</dbReference>
<dbReference type="PROSITE" id="PS51194">
    <property type="entry name" value="HELICASE_CTER"/>
    <property type="match status" value="1"/>
</dbReference>
<dbReference type="Pfam" id="PF08482">
    <property type="entry name" value="HrpB_C"/>
    <property type="match status" value="1"/>
</dbReference>
<evidence type="ECO:0000256" key="3">
    <source>
        <dbReference type="ARBA" id="ARBA00022806"/>
    </source>
</evidence>
<keyword evidence="8" id="KW-1185">Reference proteome</keyword>
<dbReference type="SUPFAM" id="SSF52540">
    <property type="entry name" value="P-loop containing nucleoside triphosphate hydrolases"/>
    <property type="match status" value="1"/>
</dbReference>
<dbReference type="Gene3D" id="1.20.120.1080">
    <property type="match status" value="1"/>
</dbReference>
<dbReference type="CDD" id="cd17990">
    <property type="entry name" value="DEXHc_HrpB"/>
    <property type="match status" value="1"/>
</dbReference>
<dbReference type="Gene3D" id="3.40.50.300">
    <property type="entry name" value="P-loop containing nucleotide triphosphate hydrolases"/>
    <property type="match status" value="2"/>
</dbReference>
<dbReference type="InterPro" id="IPR011545">
    <property type="entry name" value="DEAD/DEAH_box_helicase_dom"/>
</dbReference>
<dbReference type="Pfam" id="PF00271">
    <property type="entry name" value="Helicase_C"/>
    <property type="match status" value="1"/>
</dbReference>
<dbReference type="RefSeq" id="WP_394848679.1">
    <property type="nucleotide sequence ID" value="NZ_CP089982.1"/>
</dbReference>
<dbReference type="InterPro" id="IPR007502">
    <property type="entry name" value="Helicase-assoc_dom"/>
</dbReference>
<dbReference type="PROSITE" id="PS51192">
    <property type="entry name" value="HELICASE_ATP_BIND_1"/>
    <property type="match status" value="1"/>
</dbReference>
<dbReference type="CDD" id="cd18791">
    <property type="entry name" value="SF2_C_RHA"/>
    <property type="match status" value="1"/>
</dbReference>